<dbReference type="EMBL" id="VEPZ02000005">
    <property type="protein sequence ID" value="KAE8736262.1"/>
    <property type="molecule type" value="Genomic_DNA"/>
</dbReference>
<comment type="similarity">
    <text evidence="3">Belongs to the GST superfamily. Tau family.</text>
</comment>
<evidence type="ECO:0000256" key="2">
    <source>
        <dbReference type="ARBA" id="ARBA00022679"/>
    </source>
</evidence>
<dbReference type="GO" id="GO:0004364">
    <property type="term" value="F:glutathione transferase activity"/>
    <property type="evidence" value="ECO:0007669"/>
    <property type="project" value="UniProtKB-UniRule"/>
</dbReference>
<dbReference type="SUPFAM" id="SSF47616">
    <property type="entry name" value="GST C-terminal domain-like"/>
    <property type="match status" value="1"/>
</dbReference>
<proteinExistence type="inferred from homology"/>
<dbReference type="InterPro" id="IPR010987">
    <property type="entry name" value="Glutathione-S-Trfase_C-like"/>
</dbReference>
<evidence type="ECO:0000259" key="6">
    <source>
        <dbReference type="PROSITE" id="PS50405"/>
    </source>
</evidence>
<keyword evidence="5" id="KW-0963">Cytoplasm</keyword>
<dbReference type="InterPro" id="IPR004045">
    <property type="entry name" value="Glutathione_S-Trfase_N"/>
</dbReference>
<evidence type="ECO:0000313" key="7">
    <source>
        <dbReference type="EMBL" id="KAE8736262.1"/>
    </source>
</evidence>
<dbReference type="InterPro" id="IPR036249">
    <property type="entry name" value="Thioredoxin-like_sf"/>
</dbReference>
<evidence type="ECO:0000256" key="3">
    <source>
        <dbReference type="ARBA" id="ARBA00025743"/>
    </source>
</evidence>
<dbReference type="PANTHER" id="PTHR11260:SF753">
    <property type="entry name" value="GLUTATHIONE TRANSFERASE"/>
    <property type="match status" value="1"/>
</dbReference>
<dbReference type="CDD" id="cd03185">
    <property type="entry name" value="GST_C_Tau"/>
    <property type="match status" value="1"/>
</dbReference>
<evidence type="ECO:0000256" key="5">
    <source>
        <dbReference type="RuleBase" id="RU369102"/>
    </source>
</evidence>
<keyword evidence="2 5" id="KW-0808">Transferase</keyword>
<name>A0A6A3DAI2_HIBSY</name>
<dbReference type="Pfam" id="PF13417">
    <property type="entry name" value="GST_N_3"/>
    <property type="match status" value="1"/>
</dbReference>
<protein>
    <recommendedName>
        <fullName evidence="5">Glutathione S-transferase</fullName>
        <ecNumber evidence="5">2.5.1.18</ecNumber>
    </recommendedName>
</protein>
<gene>
    <name evidence="7" type="ORF">F3Y22_tig00000061pilonHSYRG00010</name>
</gene>
<evidence type="ECO:0000256" key="4">
    <source>
        <dbReference type="ARBA" id="ARBA00047960"/>
    </source>
</evidence>
<dbReference type="PANTHER" id="PTHR11260">
    <property type="entry name" value="GLUTATHIONE S-TRANSFERASE, GST, SUPERFAMILY, GST DOMAIN CONTAINING"/>
    <property type="match status" value="1"/>
</dbReference>
<dbReference type="EC" id="2.5.1.18" evidence="5"/>
<dbReference type="AlphaFoldDB" id="A0A6A3DAI2"/>
<accession>A0A6A3DAI2</accession>
<sequence length="214" mass="24284">MEMEEVNMVKLHGVGADPYSKRVEMALRIKGIPYEYIEEDMNNKSQSLLNYNPIYKKIPNPPRLLPHHPFERAKVHFWANFIQQELFEAMTRVFVSDGEVQAKAVDEMYGKTKVLEEGMMGFFKETASPPLASVGTENLGLLDILICSIFSTYEAYEEAIGVKVLDTEKSPMVFGWVNAMKELPLVKGLYPPHHELVAMLKAARENRLKASSST</sequence>
<dbReference type="InterPro" id="IPR036282">
    <property type="entry name" value="Glutathione-S-Trfase_C_sf"/>
</dbReference>
<dbReference type="Gene3D" id="3.40.30.10">
    <property type="entry name" value="Glutaredoxin"/>
    <property type="match status" value="1"/>
</dbReference>
<dbReference type="PROSITE" id="PS50405">
    <property type="entry name" value="GST_CTER"/>
    <property type="match status" value="1"/>
</dbReference>
<comment type="function">
    <text evidence="5">Is involved in the conjugation of reduced glutathione to a wide number of exogenous and endogenous hydrophobic electrophiles.</text>
</comment>
<dbReference type="GO" id="GO:0005829">
    <property type="term" value="C:cytosol"/>
    <property type="evidence" value="ECO:0007669"/>
    <property type="project" value="UniProtKB-SubCell"/>
</dbReference>
<dbReference type="GO" id="GO:0006749">
    <property type="term" value="P:glutathione metabolic process"/>
    <property type="evidence" value="ECO:0007669"/>
    <property type="project" value="InterPro"/>
</dbReference>
<comment type="catalytic activity">
    <reaction evidence="4 5">
        <text>RX + glutathione = an S-substituted glutathione + a halide anion + H(+)</text>
        <dbReference type="Rhea" id="RHEA:16437"/>
        <dbReference type="ChEBI" id="CHEBI:15378"/>
        <dbReference type="ChEBI" id="CHEBI:16042"/>
        <dbReference type="ChEBI" id="CHEBI:17792"/>
        <dbReference type="ChEBI" id="CHEBI:57925"/>
        <dbReference type="ChEBI" id="CHEBI:90779"/>
        <dbReference type="EC" id="2.5.1.18"/>
    </reaction>
</comment>
<evidence type="ECO:0000313" key="8">
    <source>
        <dbReference type="Proteomes" id="UP000436088"/>
    </source>
</evidence>
<feature type="domain" description="GST C-terminal" evidence="6">
    <location>
        <begin position="68"/>
        <end position="212"/>
    </location>
</feature>
<dbReference type="GO" id="GO:0009407">
    <property type="term" value="P:toxin catabolic process"/>
    <property type="evidence" value="ECO:0007669"/>
    <property type="project" value="UniProtKB-ARBA"/>
</dbReference>
<reference evidence="7" key="1">
    <citation type="submission" date="2019-09" db="EMBL/GenBank/DDBJ databases">
        <title>Draft genome information of white flower Hibiscus syriacus.</title>
        <authorList>
            <person name="Kim Y.-M."/>
        </authorList>
    </citation>
    <scope>NUCLEOTIDE SEQUENCE [LARGE SCALE GENOMIC DNA]</scope>
    <source>
        <strain evidence="7">YM2019G1</strain>
    </source>
</reference>
<keyword evidence="1" id="KW-0216">Detoxification</keyword>
<dbReference type="SUPFAM" id="SSF52833">
    <property type="entry name" value="Thioredoxin-like"/>
    <property type="match status" value="1"/>
</dbReference>
<organism evidence="7 8">
    <name type="scientific">Hibiscus syriacus</name>
    <name type="common">Rose of Sharon</name>
    <dbReference type="NCBI Taxonomy" id="106335"/>
    <lineage>
        <taxon>Eukaryota</taxon>
        <taxon>Viridiplantae</taxon>
        <taxon>Streptophyta</taxon>
        <taxon>Embryophyta</taxon>
        <taxon>Tracheophyta</taxon>
        <taxon>Spermatophyta</taxon>
        <taxon>Magnoliopsida</taxon>
        <taxon>eudicotyledons</taxon>
        <taxon>Gunneridae</taxon>
        <taxon>Pentapetalae</taxon>
        <taxon>rosids</taxon>
        <taxon>malvids</taxon>
        <taxon>Malvales</taxon>
        <taxon>Malvaceae</taxon>
        <taxon>Malvoideae</taxon>
        <taxon>Hibiscus</taxon>
    </lineage>
</organism>
<comment type="caution">
    <text evidence="7">The sequence shown here is derived from an EMBL/GenBank/DDBJ whole genome shotgun (WGS) entry which is preliminary data.</text>
</comment>
<keyword evidence="8" id="KW-1185">Reference proteome</keyword>
<dbReference type="Gene3D" id="1.20.1050.10">
    <property type="match status" value="1"/>
</dbReference>
<evidence type="ECO:0000256" key="1">
    <source>
        <dbReference type="ARBA" id="ARBA00022575"/>
    </source>
</evidence>
<dbReference type="Proteomes" id="UP000436088">
    <property type="component" value="Unassembled WGS sequence"/>
</dbReference>
<comment type="subcellular location">
    <subcellularLocation>
        <location evidence="5">Cytoplasm</location>
        <location evidence="5">Cytosol</location>
    </subcellularLocation>
</comment>
<dbReference type="InterPro" id="IPR045073">
    <property type="entry name" value="Omega/Tau-like"/>
</dbReference>
<dbReference type="InterPro" id="IPR045074">
    <property type="entry name" value="GST_C_Tau"/>
</dbReference>